<dbReference type="PIRSF" id="PIRSF004846">
    <property type="entry name" value="ModA"/>
    <property type="match status" value="1"/>
</dbReference>
<dbReference type="NCBIfam" id="TIGR01256">
    <property type="entry name" value="modA"/>
    <property type="match status" value="1"/>
</dbReference>
<feature type="signal peptide" evidence="5">
    <location>
        <begin position="1"/>
        <end position="27"/>
    </location>
</feature>
<feature type="binding site" evidence="4">
    <location>
        <position position="64"/>
    </location>
    <ligand>
        <name>molybdate</name>
        <dbReference type="ChEBI" id="CHEBI:36264"/>
    </ligand>
</feature>
<comment type="similarity">
    <text evidence="1">Belongs to the bacterial solute-binding protein ModA family.</text>
</comment>
<dbReference type="GO" id="GO:0030973">
    <property type="term" value="F:molybdate ion binding"/>
    <property type="evidence" value="ECO:0007669"/>
    <property type="project" value="InterPro"/>
</dbReference>
<evidence type="ECO:0000256" key="3">
    <source>
        <dbReference type="ARBA" id="ARBA00022729"/>
    </source>
</evidence>
<evidence type="ECO:0000313" key="7">
    <source>
        <dbReference type="Proteomes" id="UP000182350"/>
    </source>
</evidence>
<evidence type="ECO:0000256" key="2">
    <source>
        <dbReference type="ARBA" id="ARBA00022723"/>
    </source>
</evidence>
<dbReference type="RefSeq" id="WP_084662178.1">
    <property type="nucleotide sequence ID" value="NZ_FPJW01000008.1"/>
</dbReference>
<dbReference type="PANTHER" id="PTHR30632">
    <property type="entry name" value="MOLYBDATE-BINDING PERIPLASMIC PROTEIN"/>
    <property type="match status" value="1"/>
</dbReference>
<dbReference type="InterPro" id="IPR044084">
    <property type="entry name" value="AvModA-like_subst-bd"/>
</dbReference>
<evidence type="ECO:0000256" key="1">
    <source>
        <dbReference type="ARBA" id="ARBA00009175"/>
    </source>
</evidence>
<reference evidence="6 7" key="1">
    <citation type="submission" date="2016-11" db="EMBL/GenBank/DDBJ databases">
        <authorList>
            <person name="Jaros S."/>
            <person name="Januszkiewicz K."/>
            <person name="Wedrychowicz H."/>
        </authorList>
    </citation>
    <scope>NUCLEOTIDE SEQUENCE [LARGE SCALE GENOMIC DNA]</scope>
    <source>
        <strain evidence="6 7">DSM 21637</strain>
    </source>
</reference>
<feature type="chain" id="PRO_5013358073" evidence="5">
    <location>
        <begin position="28"/>
        <end position="256"/>
    </location>
</feature>
<name>A0A1K1YIC3_9GAMM</name>
<dbReference type="GO" id="GO:0046872">
    <property type="term" value="F:metal ion binding"/>
    <property type="evidence" value="ECO:0007669"/>
    <property type="project" value="UniProtKB-KW"/>
</dbReference>
<dbReference type="Gene3D" id="3.40.190.10">
    <property type="entry name" value="Periplasmic binding protein-like II"/>
    <property type="match status" value="2"/>
</dbReference>
<sequence length="256" mass="27426">MPFLTQSFHARTALLLTCLLFTAPALASELRVAVAANFLGTLNQLAPLYEAHSGQKLLISSGSTGRHYAQIVNGAPFDVFLSADIERPTLLVNEGLAVAASRFTYARGVLVLWSDNPDLPLQNGVFLSSPELRHLALVNPRTAPYGSAGVEVMEQLGIYQQLRAGRIAQAENLTQAMQFVTSGTAQAGFLALSQIIQPDGSLRGNAWLPPVSSYSSLEQQAVVLTASPQQQAAQAFLDWLKSEEARAVIKAAGYGF</sequence>
<dbReference type="InterPro" id="IPR005950">
    <property type="entry name" value="ModA"/>
</dbReference>
<dbReference type="SUPFAM" id="SSF53850">
    <property type="entry name" value="Periplasmic binding protein-like II"/>
    <property type="match status" value="1"/>
</dbReference>
<dbReference type="CDD" id="cd13539">
    <property type="entry name" value="PBP2_AvModA"/>
    <property type="match status" value="1"/>
</dbReference>
<dbReference type="PANTHER" id="PTHR30632:SF14">
    <property type="entry name" value="TUNGSTATE_MOLYBDATE_CHROMATE-BINDING PROTEIN MODA"/>
    <property type="match status" value="1"/>
</dbReference>
<keyword evidence="4" id="KW-0500">Molybdenum</keyword>
<gene>
    <name evidence="6" type="ORF">SAMN02745752_02239</name>
</gene>
<protein>
    <submittedName>
        <fullName evidence="6">Molybdate transport system substrate-binding protein</fullName>
    </submittedName>
</protein>
<dbReference type="STRING" id="1122209.SAMN02745752_02239"/>
<dbReference type="GO" id="GO:0015689">
    <property type="term" value="P:molybdate ion transport"/>
    <property type="evidence" value="ECO:0007669"/>
    <property type="project" value="InterPro"/>
</dbReference>
<evidence type="ECO:0000313" key="6">
    <source>
        <dbReference type="EMBL" id="SFX61147.1"/>
    </source>
</evidence>
<dbReference type="OrthoDB" id="9785015at2"/>
<evidence type="ECO:0000256" key="4">
    <source>
        <dbReference type="PIRSR" id="PIRSR004846-1"/>
    </source>
</evidence>
<dbReference type="AlphaFoldDB" id="A0A1K1YIC3"/>
<dbReference type="Proteomes" id="UP000182350">
    <property type="component" value="Unassembled WGS sequence"/>
</dbReference>
<dbReference type="InterPro" id="IPR050682">
    <property type="entry name" value="ModA/WtpA"/>
</dbReference>
<evidence type="ECO:0000256" key="5">
    <source>
        <dbReference type="SAM" id="SignalP"/>
    </source>
</evidence>
<keyword evidence="3 5" id="KW-0732">Signal</keyword>
<accession>A0A1K1YIC3</accession>
<keyword evidence="7" id="KW-1185">Reference proteome</keyword>
<proteinExistence type="inferred from homology"/>
<dbReference type="Pfam" id="PF13531">
    <property type="entry name" value="SBP_bac_11"/>
    <property type="match status" value="1"/>
</dbReference>
<organism evidence="6 7">
    <name type="scientific">Marinospirillum alkaliphilum DSM 21637</name>
    <dbReference type="NCBI Taxonomy" id="1122209"/>
    <lineage>
        <taxon>Bacteria</taxon>
        <taxon>Pseudomonadati</taxon>
        <taxon>Pseudomonadota</taxon>
        <taxon>Gammaproteobacteria</taxon>
        <taxon>Oceanospirillales</taxon>
        <taxon>Oceanospirillaceae</taxon>
        <taxon>Marinospirillum</taxon>
    </lineage>
</organism>
<keyword evidence="2 4" id="KW-0479">Metal-binding</keyword>
<dbReference type="EMBL" id="FPJW01000008">
    <property type="protein sequence ID" value="SFX61147.1"/>
    <property type="molecule type" value="Genomic_DNA"/>
</dbReference>